<evidence type="ECO:0000256" key="4">
    <source>
        <dbReference type="ARBA" id="ARBA00012438"/>
    </source>
</evidence>
<dbReference type="InterPro" id="IPR050736">
    <property type="entry name" value="Sensor_HK_Regulatory"/>
</dbReference>
<dbReference type="InterPro" id="IPR036890">
    <property type="entry name" value="HATPase_C_sf"/>
</dbReference>
<sequence>MRSARGRLLVGLIGLTVLGMAVIDCAAVVVLDAYATNRVDRTLVEVQRNLPPLAGHLVTVDGVAVGQQMPEGFLIVLVAPDGRILERTQPVSLTGEPVTAPTIPDPVPPGWAAEPLTLSSSDTRFRMRSFDLGEHAEILLAGQNSPTQFRYAIIGGSLNAGENAVNQLVVFELVATGAAAIAVSVFGAVLFNRSLREQKQSEQRLQDFVAAASHELRTPLTTIRGWAELQRVSGKPELAAVALSRIEQQADRMSHLVDQLLHLVSLAQDPLRDVPREPVDLRGIAAESIADVSALHPDRRITMDASRESVVAGDEQALRQVVRNLVDNALKHTPPRTSVTVSVQDGCLTVADEGPGMAPDVVARVFERFYRAEGRTSSGGTGLGLSIVQAIVLAHGGEITVTSEPGRGSTFRVSLPTVSSLSDQ</sequence>
<evidence type="ECO:0000256" key="9">
    <source>
        <dbReference type="ARBA" id="ARBA00023136"/>
    </source>
</evidence>
<proteinExistence type="predicted"/>
<evidence type="ECO:0000313" key="14">
    <source>
        <dbReference type="Proteomes" id="UP000295680"/>
    </source>
</evidence>
<evidence type="ECO:0000256" key="1">
    <source>
        <dbReference type="ARBA" id="ARBA00000085"/>
    </source>
</evidence>
<evidence type="ECO:0000256" key="10">
    <source>
        <dbReference type="SAM" id="MobiDB-lite"/>
    </source>
</evidence>
<dbReference type="SUPFAM" id="SSF47384">
    <property type="entry name" value="Homodimeric domain of signal transducing histidine kinase"/>
    <property type="match status" value="1"/>
</dbReference>
<dbReference type="GO" id="GO:0000155">
    <property type="term" value="F:phosphorelay sensor kinase activity"/>
    <property type="evidence" value="ECO:0007669"/>
    <property type="project" value="InterPro"/>
</dbReference>
<protein>
    <recommendedName>
        <fullName evidence="4">histidine kinase</fullName>
        <ecNumber evidence="4">2.7.13.3</ecNumber>
    </recommendedName>
</protein>
<dbReference type="SMART" id="SM00388">
    <property type="entry name" value="HisKA"/>
    <property type="match status" value="1"/>
</dbReference>
<dbReference type="InterPro" id="IPR003661">
    <property type="entry name" value="HisK_dim/P_dom"/>
</dbReference>
<keyword evidence="8" id="KW-0902">Two-component regulatory system</keyword>
<evidence type="ECO:0000256" key="11">
    <source>
        <dbReference type="SAM" id="Phobius"/>
    </source>
</evidence>
<comment type="subcellular location">
    <subcellularLocation>
        <location evidence="3">Cell membrane</location>
    </subcellularLocation>
</comment>
<keyword evidence="5" id="KW-0597">Phosphoprotein</keyword>
<dbReference type="Pfam" id="PF02518">
    <property type="entry name" value="HATPase_c"/>
    <property type="match status" value="1"/>
</dbReference>
<dbReference type="SUPFAM" id="SSF55874">
    <property type="entry name" value="ATPase domain of HSP90 chaperone/DNA topoisomerase II/histidine kinase"/>
    <property type="match status" value="1"/>
</dbReference>
<dbReference type="FunFam" id="3.30.565.10:FF:000006">
    <property type="entry name" value="Sensor histidine kinase WalK"/>
    <property type="match status" value="1"/>
</dbReference>
<dbReference type="PROSITE" id="PS50109">
    <property type="entry name" value="HIS_KIN"/>
    <property type="match status" value="1"/>
</dbReference>
<evidence type="ECO:0000256" key="5">
    <source>
        <dbReference type="ARBA" id="ARBA00022553"/>
    </source>
</evidence>
<keyword evidence="11" id="KW-0812">Transmembrane</keyword>
<dbReference type="RefSeq" id="WP_132111921.1">
    <property type="nucleotide sequence ID" value="NZ_SLWS01000001.1"/>
</dbReference>
<accession>A0A4V2S8Y9</accession>
<dbReference type="InterPro" id="IPR004358">
    <property type="entry name" value="Sig_transdc_His_kin-like_C"/>
</dbReference>
<dbReference type="Proteomes" id="UP000295680">
    <property type="component" value="Unassembled WGS sequence"/>
</dbReference>
<keyword evidence="9 11" id="KW-0472">Membrane</keyword>
<feature type="transmembrane region" description="Helical" evidence="11">
    <location>
        <begin position="168"/>
        <end position="191"/>
    </location>
</feature>
<dbReference type="InterPro" id="IPR003594">
    <property type="entry name" value="HATPase_dom"/>
</dbReference>
<comment type="catalytic activity">
    <reaction evidence="1">
        <text>ATP + protein L-histidine = ADP + protein N-phospho-L-histidine.</text>
        <dbReference type="EC" id="2.7.13.3"/>
    </reaction>
</comment>
<dbReference type="PRINTS" id="PR00344">
    <property type="entry name" value="BCTRLSENSOR"/>
</dbReference>
<comment type="cofactor">
    <cofactor evidence="2">
        <name>a divalent metal cation</name>
        <dbReference type="ChEBI" id="CHEBI:60240"/>
    </cofactor>
</comment>
<dbReference type="SMART" id="SM00387">
    <property type="entry name" value="HATPase_c"/>
    <property type="match status" value="1"/>
</dbReference>
<dbReference type="GO" id="GO:0005509">
    <property type="term" value="F:calcium ion binding"/>
    <property type="evidence" value="ECO:0007669"/>
    <property type="project" value="UniProtKB-ARBA"/>
</dbReference>
<dbReference type="Pfam" id="PF00512">
    <property type="entry name" value="HisKA"/>
    <property type="match status" value="1"/>
</dbReference>
<evidence type="ECO:0000256" key="3">
    <source>
        <dbReference type="ARBA" id="ARBA00004236"/>
    </source>
</evidence>
<evidence type="ECO:0000259" key="12">
    <source>
        <dbReference type="PROSITE" id="PS50109"/>
    </source>
</evidence>
<dbReference type="GO" id="GO:0005886">
    <property type="term" value="C:plasma membrane"/>
    <property type="evidence" value="ECO:0007669"/>
    <property type="project" value="UniProtKB-SubCell"/>
</dbReference>
<comment type="caution">
    <text evidence="13">The sequence shown here is derived from an EMBL/GenBank/DDBJ whole genome shotgun (WGS) entry which is preliminary data.</text>
</comment>
<gene>
    <name evidence="13" type="ORF">EV192_1011292</name>
</gene>
<keyword evidence="14" id="KW-1185">Reference proteome</keyword>
<name>A0A4V2S8Y9_9PSEU</name>
<feature type="region of interest" description="Disordered" evidence="10">
    <location>
        <begin position="405"/>
        <end position="424"/>
    </location>
</feature>
<evidence type="ECO:0000313" key="13">
    <source>
        <dbReference type="EMBL" id="TCO65500.1"/>
    </source>
</evidence>
<keyword evidence="7 13" id="KW-0418">Kinase</keyword>
<dbReference type="PANTHER" id="PTHR43711:SF1">
    <property type="entry name" value="HISTIDINE KINASE 1"/>
    <property type="match status" value="1"/>
</dbReference>
<dbReference type="EC" id="2.7.13.3" evidence="4"/>
<evidence type="ECO:0000256" key="2">
    <source>
        <dbReference type="ARBA" id="ARBA00001968"/>
    </source>
</evidence>
<evidence type="ECO:0000256" key="8">
    <source>
        <dbReference type="ARBA" id="ARBA00023012"/>
    </source>
</evidence>
<organism evidence="13 14">
    <name type="scientific">Actinocrispum wychmicini</name>
    <dbReference type="NCBI Taxonomy" id="1213861"/>
    <lineage>
        <taxon>Bacteria</taxon>
        <taxon>Bacillati</taxon>
        <taxon>Actinomycetota</taxon>
        <taxon>Actinomycetes</taxon>
        <taxon>Pseudonocardiales</taxon>
        <taxon>Pseudonocardiaceae</taxon>
        <taxon>Actinocrispum</taxon>
    </lineage>
</organism>
<keyword evidence="11" id="KW-1133">Transmembrane helix</keyword>
<dbReference type="Gene3D" id="3.30.565.10">
    <property type="entry name" value="Histidine kinase-like ATPase, C-terminal domain"/>
    <property type="match status" value="1"/>
</dbReference>
<dbReference type="Gene3D" id="1.10.287.130">
    <property type="match status" value="1"/>
</dbReference>
<dbReference type="PANTHER" id="PTHR43711">
    <property type="entry name" value="TWO-COMPONENT HISTIDINE KINASE"/>
    <property type="match status" value="1"/>
</dbReference>
<dbReference type="CDD" id="cd00082">
    <property type="entry name" value="HisKA"/>
    <property type="match status" value="1"/>
</dbReference>
<dbReference type="OrthoDB" id="9786919at2"/>
<reference evidence="13 14" key="1">
    <citation type="submission" date="2019-03" db="EMBL/GenBank/DDBJ databases">
        <title>Genomic Encyclopedia of Type Strains, Phase IV (KMG-IV): sequencing the most valuable type-strain genomes for metagenomic binning, comparative biology and taxonomic classification.</title>
        <authorList>
            <person name="Goeker M."/>
        </authorList>
    </citation>
    <scope>NUCLEOTIDE SEQUENCE [LARGE SCALE GENOMIC DNA]</scope>
    <source>
        <strain evidence="13 14">DSM 45934</strain>
    </source>
</reference>
<dbReference type="FunFam" id="1.10.287.130:FF:000001">
    <property type="entry name" value="Two-component sensor histidine kinase"/>
    <property type="match status" value="1"/>
</dbReference>
<dbReference type="AlphaFoldDB" id="A0A4V2S8Y9"/>
<evidence type="ECO:0000256" key="6">
    <source>
        <dbReference type="ARBA" id="ARBA00022679"/>
    </source>
</evidence>
<dbReference type="CDD" id="cd00075">
    <property type="entry name" value="HATPase"/>
    <property type="match status" value="1"/>
</dbReference>
<dbReference type="InterPro" id="IPR036097">
    <property type="entry name" value="HisK_dim/P_sf"/>
</dbReference>
<dbReference type="InterPro" id="IPR005467">
    <property type="entry name" value="His_kinase_dom"/>
</dbReference>
<keyword evidence="6" id="KW-0808">Transferase</keyword>
<dbReference type="EMBL" id="SLWS01000001">
    <property type="protein sequence ID" value="TCO65500.1"/>
    <property type="molecule type" value="Genomic_DNA"/>
</dbReference>
<evidence type="ECO:0000256" key="7">
    <source>
        <dbReference type="ARBA" id="ARBA00022777"/>
    </source>
</evidence>
<feature type="domain" description="Histidine kinase" evidence="12">
    <location>
        <begin position="211"/>
        <end position="419"/>
    </location>
</feature>